<reference evidence="2 3" key="1">
    <citation type="submission" date="2020-04" db="EMBL/GenBank/DDBJ databases">
        <authorList>
            <person name="De Canck E."/>
        </authorList>
    </citation>
    <scope>NUCLEOTIDE SEQUENCE [LARGE SCALE GENOMIC DNA]</scope>
    <source>
        <strain evidence="2 3">LMG 28138</strain>
    </source>
</reference>
<dbReference type="EMBL" id="CADIKM010000016">
    <property type="protein sequence ID" value="CAB3792941.1"/>
    <property type="molecule type" value="Genomic_DNA"/>
</dbReference>
<name>A0A6S7B9S9_9BURK</name>
<gene>
    <name evidence="2" type="ORF">LMG28138_03454</name>
</gene>
<dbReference type="PANTHER" id="PTHR36151:SF3">
    <property type="entry name" value="ER-BOUND OXYGENASE MPAB_MPAB'_RUBBER OXYGENASE CATALYTIC DOMAIN-CONTAINING PROTEIN"/>
    <property type="match status" value="1"/>
</dbReference>
<evidence type="ECO:0000259" key="1">
    <source>
        <dbReference type="Pfam" id="PF09995"/>
    </source>
</evidence>
<dbReference type="GO" id="GO:0016491">
    <property type="term" value="F:oxidoreductase activity"/>
    <property type="evidence" value="ECO:0007669"/>
    <property type="project" value="InterPro"/>
</dbReference>
<evidence type="ECO:0000313" key="3">
    <source>
        <dbReference type="Proteomes" id="UP000494115"/>
    </source>
</evidence>
<sequence>MVKEYVRKQIEGQVLGISMPARAPLKLDFLNPPGDPGLFGPGSACWEVHGDFSAMLIGGMSALLLQMLDPLALAGVLGHSNFREDMLGRLRRTAQFIAGTTYGSTVDAERLIARVRQIHLSVTGVSTDGRPYSASDPDLLTWVHVAEVHSFLQAHLRYKNPHFPRARQDQYFDEYALIAERLGARHVPRSQRAIERYLEERRAALHCDARTLEVYDIVMDAPAPGASSRVVTWMVKRAAVDLLPVWALELFGRKPLNRAARAGLHTATRLSVLPIRWAVRNGAPALARRRVQGQVEARTGA</sequence>
<feature type="domain" description="ER-bound oxygenase mpaB/mpaB'/Rubber oxygenase catalytic" evidence="1">
    <location>
        <begin position="46"/>
        <end position="269"/>
    </location>
</feature>
<organism evidence="2 3">
    <name type="scientific">Pararobbsia alpina</name>
    <dbReference type="NCBI Taxonomy" id="621374"/>
    <lineage>
        <taxon>Bacteria</taxon>
        <taxon>Pseudomonadati</taxon>
        <taxon>Pseudomonadota</taxon>
        <taxon>Betaproteobacteria</taxon>
        <taxon>Burkholderiales</taxon>
        <taxon>Burkholderiaceae</taxon>
        <taxon>Pararobbsia</taxon>
    </lineage>
</organism>
<keyword evidence="3" id="KW-1185">Reference proteome</keyword>
<dbReference type="AlphaFoldDB" id="A0A6S7B9S9"/>
<dbReference type="RefSeq" id="WP_175105967.1">
    <property type="nucleotide sequence ID" value="NZ_CADIKM010000016.1"/>
</dbReference>
<proteinExistence type="predicted"/>
<dbReference type="Proteomes" id="UP000494115">
    <property type="component" value="Unassembled WGS sequence"/>
</dbReference>
<dbReference type="InterPro" id="IPR018713">
    <property type="entry name" value="MPAB/Lcp_cat_dom"/>
</dbReference>
<protein>
    <recommendedName>
        <fullName evidence="1">ER-bound oxygenase mpaB/mpaB'/Rubber oxygenase catalytic domain-containing protein</fullName>
    </recommendedName>
</protein>
<accession>A0A6S7B9S9</accession>
<dbReference type="Pfam" id="PF09995">
    <property type="entry name" value="MPAB_Lcp_cat"/>
    <property type="match status" value="1"/>
</dbReference>
<evidence type="ECO:0000313" key="2">
    <source>
        <dbReference type="EMBL" id="CAB3792941.1"/>
    </source>
</evidence>
<dbReference type="PANTHER" id="PTHR36151">
    <property type="entry name" value="BLR2777 PROTEIN"/>
    <property type="match status" value="1"/>
</dbReference>